<gene>
    <name evidence="2" type="ORF">HUT05_00370</name>
</gene>
<reference evidence="2 3" key="1">
    <citation type="submission" date="2020-06" db="EMBL/GenBank/DDBJ databases">
        <title>Genome mining for natural products.</title>
        <authorList>
            <person name="Zhang B."/>
            <person name="Shi J."/>
            <person name="Ge H."/>
        </authorList>
    </citation>
    <scope>NUCLEOTIDE SEQUENCE [LARGE SCALE GENOMIC DNA]</scope>
    <source>
        <strain evidence="2 3">NA02069</strain>
    </source>
</reference>
<keyword evidence="3" id="KW-1185">Reference proteome</keyword>
<protein>
    <submittedName>
        <fullName evidence="2">Uncharacterized protein</fullName>
    </submittedName>
</protein>
<dbReference type="Proteomes" id="UP000509418">
    <property type="component" value="Chromosome"/>
</dbReference>
<organism evidence="2 3">
    <name type="scientific">Streptomyces chartreusis</name>
    <dbReference type="NCBI Taxonomy" id="1969"/>
    <lineage>
        <taxon>Bacteria</taxon>
        <taxon>Bacillati</taxon>
        <taxon>Actinomycetota</taxon>
        <taxon>Actinomycetes</taxon>
        <taxon>Kitasatosporales</taxon>
        <taxon>Streptomycetaceae</taxon>
        <taxon>Streptomyces</taxon>
    </lineage>
</organism>
<sequence length="82" mass="9090">MINKVLPHQWMRMQTGHGTKGTREYDWAWLDVRADDTPDPTDTETTVTAPAPWSPAETGTPARSPSSAAGRPKTSPSPSWWK</sequence>
<evidence type="ECO:0000256" key="1">
    <source>
        <dbReference type="SAM" id="MobiDB-lite"/>
    </source>
</evidence>
<accession>A0A7I0NSE8</accession>
<dbReference type="EMBL" id="CP056041">
    <property type="protein sequence ID" value="QKZ15991.1"/>
    <property type="molecule type" value="Genomic_DNA"/>
</dbReference>
<evidence type="ECO:0000313" key="2">
    <source>
        <dbReference type="EMBL" id="QKZ15991.1"/>
    </source>
</evidence>
<proteinExistence type="predicted"/>
<name>A0A7I0NSE8_STRCX</name>
<dbReference type="AlphaFoldDB" id="A0A7I0NSE8"/>
<evidence type="ECO:0000313" key="3">
    <source>
        <dbReference type="Proteomes" id="UP000509418"/>
    </source>
</evidence>
<feature type="region of interest" description="Disordered" evidence="1">
    <location>
        <begin position="34"/>
        <end position="82"/>
    </location>
</feature>